<dbReference type="Proteomes" id="UP000182508">
    <property type="component" value="Unassembled WGS sequence"/>
</dbReference>
<feature type="transmembrane region" description="Helical" evidence="11">
    <location>
        <begin position="20"/>
        <end position="38"/>
    </location>
</feature>
<evidence type="ECO:0000313" key="13">
    <source>
        <dbReference type="EMBL" id="SDB24672.1"/>
    </source>
</evidence>
<evidence type="ECO:0000256" key="7">
    <source>
        <dbReference type="ARBA" id="ARBA00022989"/>
    </source>
</evidence>
<organism evidence="13 14">
    <name type="scientific">Streptococcus henryi</name>
    <dbReference type="NCBI Taxonomy" id="439219"/>
    <lineage>
        <taxon>Bacteria</taxon>
        <taxon>Bacillati</taxon>
        <taxon>Bacillota</taxon>
        <taxon>Bacilli</taxon>
        <taxon>Lactobacillales</taxon>
        <taxon>Streptococcaceae</taxon>
        <taxon>Streptococcus</taxon>
    </lineage>
</organism>
<evidence type="ECO:0000256" key="5">
    <source>
        <dbReference type="ARBA" id="ARBA00022826"/>
    </source>
</evidence>
<keyword evidence="14" id="KW-1185">Reference proteome</keyword>
<dbReference type="eggNOG" id="COG0569">
    <property type="taxonomic scope" value="Bacteria"/>
</dbReference>
<dbReference type="EMBL" id="FMXP01000015">
    <property type="protein sequence ID" value="SDB24672.1"/>
    <property type="molecule type" value="Genomic_DNA"/>
</dbReference>
<evidence type="ECO:0000259" key="12">
    <source>
        <dbReference type="Pfam" id="PF00520"/>
    </source>
</evidence>
<keyword evidence="6" id="KW-0630">Potassium</keyword>
<evidence type="ECO:0000256" key="11">
    <source>
        <dbReference type="SAM" id="Phobius"/>
    </source>
</evidence>
<name>A0A1G6BVQ0_9STRE</name>
<dbReference type="RefSeq" id="WP_074486048.1">
    <property type="nucleotide sequence ID" value="NZ_FMXP01000015.1"/>
</dbReference>
<evidence type="ECO:0000256" key="8">
    <source>
        <dbReference type="ARBA" id="ARBA00023065"/>
    </source>
</evidence>
<dbReference type="GO" id="GO:0008076">
    <property type="term" value="C:voltage-gated potassium channel complex"/>
    <property type="evidence" value="ECO:0007669"/>
    <property type="project" value="InterPro"/>
</dbReference>
<dbReference type="STRING" id="439219.SAMN02910293_01227"/>
<keyword evidence="2" id="KW-0813">Transport</keyword>
<dbReference type="PANTHER" id="PTHR11537:SF254">
    <property type="entry name" value="POTASSIUM VOLTAGE-GATED CHANNEL PROTEIN SHAB"/>
    <property type="match status" value="1"/>
</dbReference>
<dbReference type="GO" id="GO:0005249">
    <property type="term" value="F:voltage-gated potassium channel activity"/>
    <property type="evidence" value="ECO:0007669"/>
    <property type="project" value="InterPro"/>
</dbReference>
<evidence type="ECO:0000256" key="9">
    <source>
        <dbReference type="ARBA" id="ARBA00023136"/>
    </source>
</evidence>
<feature type="transmembrane region" description="Helical" evidence="11">
    <location>
        <begin position="176"/>
        <end position="194"/>
    </location>
</feature>
<comment type="subcellular location">
    <subcellularLocation>
        <location evidence="1">Membrane</location>
        <topology evidence="1">Multi-pass membrane protein</topology>
    </subcellularLocation>
</comment>
<keyword evidence="5" id="KW-0631">Potassium channel</keyword>
<evidence type="ECO:0000256" key="3">
    <source>
        <dbReference type="ARBA" id="ARBA00022538"/>
    </source>
</evidence>
<keyword evidence="8" id="KW-0406">Ion transport</keyword>
<protein>
    <submittedName>
        <fullName evidence="13">Voltage-gated potassium channel</fullName>
    </submittedName>
</protein>
<dbReference type="Pfam" id="PF00520">
    <property type="entry name" value="Ion_trans"/>
    <property type="match status" value="1"/>
</dbReference>
<reference evidence="13 14" key="1">
    <citation type="submission" date="2016-10" db="EMBL/GenBank/DDBJ databases">
        <authorList>
            <person name="de Groot N.N."/>
        </authorList>
    </citation>
    <scope>NUCLEOTIDE SEQUENCE [LARGE SCALE GENOMIC DNA]</scope>
    <source>
        <strain evidence="13 14">A-4</strain>
    </source>
</reference>
<keyword evidence="3" id="KW-0633">Potassium transport</keyword>
<evidence type="ECO:0000256" key="10">
    <source>
        <dbReference type="ARBA" id="ARBA00023303"/>
    </source>
</evidence>
<keyword evidence="7 11" id="KW-1133">Transmembrane helix</keyword>
<evidence type="ECO:0000256" key="6">
    <source>
        <dbReference type="ARBA" id="ARBA00022958"/>
    </source>
</evidence>
<feature type="domain" description="Ion transport" evidence="12">
    <location>
        <begin position="19"/>
        <end position="225"/>
    </location>
</feature>
<gene>
    <name evidence="13" type="ORF">SAMN02910293_01227</name>
</gene>
<feature type="transmembrane region" description="Helical" evidence="11">
    <location>
        <begin position="201"/>
        <end position="226"/>
    </location>
</feature>
<dbReference type="PRINTS" id="PR00169">
    <property type="entry name" value="KCHANNEL"/>
</dbReference>
<feature type="transmembrane region" description="Helical" evidence="11">
    <location>
        <begin position="143"/>
        <end position="164"/>
    </location>
</feature>
<feature type="transmembrane region" description="Helical" evidence="11">
    <location>
        <begin position="78"/>
        <end position="99"/>
    </location>
</feature>
<dbReference type="PANTHER" id="PTHR11537">
    <property type="entry name" value="VOLTAGE-GATED POTASSIUM CHANNEL"/>
    <property type="match status" value="1"/>
</dbReference>
<evidence type="ECO:0000256" key="4">
    <source>
        <dbReference type="ARBA" id="ARBA00022692"/>
    </source>
</evidence>
<proteinExistence type="predicted"/>
<keyword evidence="10 13" id="KW-0407">Ion channel</keyword>
<evidence type="ECO:0000256" key="1">
    <source>
        <dbReference type="ARBA" id="ARBA00004141"/>
    </source>
</evidence>
<evidence type="ECO:0000313" key="14">
    <source>
        <dbReference type="Proteomes" id="UP000182508"/>
    </source>
</evidence>
<dbReference type="Gene3D" id="1.10.287.70">
    <property type="match status" value="1"/>
</dbReference>
<evidence type="ECO:0000256" key="2">
    <source>
        <dbReference type="ARBA" id="ARBA00022448"/>
    </source>
</evidence>
<dbReference type="SUPFAM" id="SSF81324">
    <property type="entry name" value="Voltage-gated potassium channels"/>
    <property type="match status" value="1"/>
</dbReference>
<sequence>MRRELYNILEHEDETFLSKAYNVLMLLTILISLIPLMTKASLPVLTIMDHSTAIIFGIDYFLRLFTADLKLKRGKWSFLIYPFTILAIVDLVSILPNFLMFNSSFKLLKIIRMGRMLRVFRVIRHSRNIEIIRNVIREQKEALLVVAGLALSYTIITALLIYNVEPDSTFGTFFEAVYWVTMSLTTVGYSDIIATTVLGKLITMISSVLGIAIIALPAGIVTAGYMTEITKKD</sequence>
<keyword evidence="9 11" id="KW-0472">Membrane</keyword>
<dbReference type="InterPro" id="IPR005821">
    <property type="entry name" value="Ion_trans_dom"/>
</dbReference>
<dbReference type="GO" id="GO:0001508">
    <property type="term" value="P:action potential"/>
    <property type="evidence" value="ECO:0007669"/>
    <property type="project" value="TreeGrafter"/>
</dbReference>
<accession>A0A1G6BVQ0</accession>
<dbReference type="AlphaFoldDB" id="A0A1G6BVQ0"/>
<keyword evidence="4 11" id="KW-0812">Transmembrane</keyword>
<dbReference type="InterPro" id="IPR028325">
    <property type="entry name" value="VG_K_chnl"/>
</dbReference>